<evidence type="ECO:0000256" key="9">
    <source>
        <dbReference type="SAM" id="Phobius"/>
    </source>
</evidence>
<feature type="transmembrane region" description="Helical" evidence="9">
    <location>
        <begin position="35"/>
        <end position="57"/>
    </location>
</feature>
<dbReference type="InterPro" id="IPR052192">
    <property type="entry name" value="Insect_Ionotropic_Sensory_Rcpt"/>
</dbReference>
<feature type="non-terminal residue" evidence="11">
    <location>
        <position position="1"/>
    </location>
</feature>
<keyword evidence="7 11" id="KW-0675">Receptor</keyword>
<feature type="non-terminal residue" evidence="11">
    <location>
        <position position="249"/>
    </location>
</feature>
<reference evidence="11" key="2">
    <citation type="submission" date="2015-01" db="EMBL/GenBank/DDBJ databases">
        <title>Expression of ionotropic receptors in terrestrial hermit crabs olfactory sensory neurons.</title>
        <authorList>
            <person name="Groh-Lunow K.C."/>
            <person name="Getahun M.N."/>
            <person name="Stensmyr M.C."/>
            <person name="Grosse-Wilde E."/>
            <person name="Hansson B.S."/>
        </authorList>
    </citation>
    <scope>NUCLEOTIDE SEQUENCE</scope>
    <source>
        <tissue evidence="11">Antennules</tissue>
    </source>
</reference>
<protein>
    <submittedName>
        <fullName evidence="11">Variant Ionotropic Glutamate Receptor</fullName>
    </submittedName>
</protein>
<keyword evidence="4 9" id="KW-0812">Transmembrane</keyword>
<gene>
    <name evidence="11" type="primary">IR30</name>
</gene>
<keyword evidence="8" id="KW-0325">Glycoprotein</keyword>
<evidence type="ECO:0000256" key="3">
    <source>
        <dbReference type="ARBA" id="ARBA00022475"/>
    </source>
</evidence>
<evidence type="ECO:0000256" key="7">
    <source>
        <dbReference type="ARBA" id="ARBA00023170"/>
    </source>
</evidence>
<sequence length="249" mass="27378">RHGVLSTGSVVLESVGTLLGQGLYGRLSTSQSNHILVGTWLFFGVVLGTAYRASLIASLTLPRLPPRPETVEELVKAVDRVTIRSFDGSYKKLFLNSESSAYRELGSMMVGGNVTDGLNAALKMKSAHISGPLNLQVIIYRNFATLDGTSPFYLGKENLLQVSFAWPVPHDAPYTPQVDKCLRIISQAGLYEQWKKETLEAAARESRMKLREEIKQQGQDGAEHSQSNVRRLSIIHMQGPLLLLLVGVT</sequence>
<dbReference type="AlphaFoldDB" id="A0A0A8P2X6"/>
<dbReference type="PANTHER" id="PTHR42643:SF24">
    <property type="entry name" value="IONOTROPIC RECEPTOR 60A"/>
    <property type="match status" value="1"/>
</dbReference>
<evidence type="ECO:0000256" key="1">
    <source>
        <dbReference type="ARBA" id="ARBA00004651"/>
    </source>
</evidence>
<keyword evidence="5 9" id="KW-1133">Transmembrane helix</keyword>
<proteinExistence type="evidence at transcript level"/>
<feature type="domain" description="Ionotropic glutamate receptor C-terminal" evidence="10">
    <location>
        <begin position="12"/>
        <end position="248"/>
    </location>
</feature>
<evidence type="ECO:0000259" key="10">
    <source>
        <dbReference type="Pfam" id="PF00060"/>
    </source>
</evidence>
<dbReference type="EMBL" id="LN590533">
    <property type="protein sequence ID" value="CEF34395.1"/>
    <property type="molecule type" value="mRNA"/>
</dbReference>
<evidence type="ECO:0000256" key="8">
    <source>
        <dbReference type="ARBA" id="ARBA00023180"/>
    </source>
</evidence>
<evidence type="ECO:0000256" key="4">
    <source>
        <dbReference type="ARBA" id="ARBA00022692"/>
    </source>
</evidence>
<dbReference type="Pfam" id="PF00060">
    <property type="entry name" value="Lig_chan"/>
    <property type="match status" value="1"/>
</dbReference>
<keyword evidence="6 9" id="KW-0472">Membrane</keyword>
<organism evidence="11">
    <name type="scientific">Coenobita clypeatus</name>
    <dbReference type="NCBI Taxonomy" id="474045"/>
    <lineage>
        <taxon>Eukaryota</taxon>
        <taxon>Metazoa</taxon>
        <taxon>Ecdysozoa</taxon>
        <taxon>Arthropoda</taxon>
        <taxon>Crustacea</taxon>
        <taxon>Multicrustacea</taxon>
        <taxon>Malacostraca</taxon>
        <taxon>Eumalacostraca</taxon>
        <taxon>Eucarida</taxon>
        <taxon>Decapoda</taxon>
        <taxon>Pleocyemata</taxon>
        <taxon>Anomura</taxon>
        <taxon>Paguroidea</taxon>
        <taxon>Coenobitidae</taxon>
        <taxon>Coenobita</taxon>
    </lineage>
</organism>
<dbReference type="GO" id="GO:0015276">
    <property type="term" value="F:ligand-gated monoatomic ion channel activity"/>
    <property type="evidence" value="ECO:0007669"/>
    <property type="project" value="InterPro"/>
</dbReference>
<evidence type="ECO:0000313" key="11">
    <source>
        <dbReference type="EMBL" id="CEF34395.1"/>
    </source>
</evidence>
<reference evidence="11" key="1">
    <citation type="submission" date="2014-08" db="EMBL/GenBank/DDBJ databases">
        <authorList>
            <person name="Groh K."/>
        </authorList>
    </citation>
    <scope>NUCLEOTIDE SEQUENCE</scope>
    <source>
        <tissue evidence="11">Antennules</tissue>
    </source>
</reference>
<name>A0A0A8P2X6_9EUCA</name>
<accession>A0A0A8P2X6</accession>
<dbReference type="PANTHER" id="PTHR42643">
    <property type="entry name" value="IONOTROPIC RECEPTOR 20A-RELATED"/>
    <property type="match status" value="1"/>
</dbReference>
<evidence type="ECO:0000256" key="5">
    <source>
        <dbReference type="ARBA" id="ARBA00022989"/>
    </source>
</evidence>
<dbReference type="InterPro" id="IPR001320">
    <property type="entry name" value="Iontro_rcpt_C"/>
</dbReference>
<dbReference type="GO" id="GO:0005886">
    <property type="term" value="C:plasma membrane"/>
    <property type="evidence" value="ECO:0007669"/>
    <property type="project" value="UniProtKB-SubCell"/>
</dbReference>
<keyword evidence="3" id="KW-1003">Cell membrane</keyword>
<comment type="similarity">
    <text evidence="2">Belongs to the glutamate-gated ion channel (TC 1.A.10.1) family.</text>
</comment>
<evidence type="ECO:0000256" key="6">
    <source>
        <dbReference type="ARBA" id="ARBA00023136"/>
    </source>
</evidence>
<evidence type="ECO:0000256" key="2">
    <source>
        <dbReference type="ARBA" id="ARBA00008685"/>
    </source>
</evidence>
<comment type="subcellular location">
    <subcellularLocation>
        <location evidence="1">Cell membrane</location>
        <topology evidence="1">Multi-pass membrane protein</topology>
    </subcellularLocation>
</comment>
<dbReference type="Gene3D" id="1.10.287.70">
    <property type="match status" value="1"/>
</dbReference>
<dbReference type="GO" id="GO:0050906">
    <property type="term" value="P:detection of stimulus involved in sensory perception"/>
    <property type="evidence" value="ECO:0007669"/>
    <property type="project" value="UniProtKB-ARBA"/>
</dbReference>